<evidence type="ECO:0000256" key="2">
    <source>
        <dbReference type="ARBA" id="ARBA00023163"/>
    </source>
</evidence>
<dbReference type="EMBL" id="AM947676">
    <property type="protein sequence ID" value="CAQ30344.1"/>
    <property type="molecule type" value="Genomic_DNA"/>
</dbReference>
<dbReference type="AlphaFoldDB" id="B4F370"/>
<evidence type="ECO:0000256" key="3">
    <source>
        <dbReference type="SAM" id="MobiDB-lite"/>
    </source>
</evidence>
<reference evidence="4" key="1">
    <citation type="journal article" date="2008" name="J. Bacteriol.">
        <title>Evolution of the Rhodococcus equi vap pathogenicity island seen through comparison of host-associated vapA and vapB virulence plasmids.</title>
        <authorList>
            <person name="Letek M."/>
            <person name="Ocampo-Sosa A.A."/>
            <person name="Sanders M."/>
            <person name="Fogarty U."/>
            <person name="Buckley T."/>
            <person name="Leadon D.P."/>
            <person name="Gonzalez P."/>
            <person name="Scortti M."/>
            <person name="Meijer W.G."/>
            <person name="Parkhill J."/>
            <person name="Bentley S."/>
            <person name="Vazquez-Boland J.A."/>
        </authorList>
    </citation>
    <scope>NUCLEOTIDE SEQUENCE [LARGE SCALE GENOMIC DNA]</scope>
    <source>
        <strain evidence="4">PAM1593</strain>
        <plasmid evidence="4">pVAPB1593</plasmid>
    </source>
</reference>
<sequence length="177" mass="20236">MVPQRYKGIAVLSTYRNTHGMDLSLTNMAARRTDAQQLVTIFRDLGNSHVDQTAVKAALLRGHSQKEIAKALGMSKSRVNELARRPWYPTPPRGRDDDVIQRQVPLMIDFLTYVWGSKEAADEAVAVCQKYDRERLPFHFADTHPADWLEQMHEQHEAENIPPTDTRNPPTPGRKKH</sequence>
<keyword evidence="4" id="KW-0614">Plasmid</keyword>
<feature type="region of interest" description="Disordered" evidence="3">
    <location>
        <begin position="156"/>
        <end position="177"/>
    </location>
</feature>
<name>B4F370_RHOHA</name>
<accession>B4F370</accession>
<keyword evidence="2" id="KW-0804">Transcription</keyword>
<dbReference type="InterPro" id="IPR053721">
    <property type="entry name" value="Fimbrial_Adhesin_Reg"/>
</dbReference>
<organism evidence="4">
    <name type="scientific">Rhodococcus hoagii</name>
    <name type="common">Corynebacterium equii</name>
    <dbReference type="NCBI Taxonomy" id="43767"/>
    <lineage>
        <taxon>Bacteria</taxon>
        <taxon>Bacillati</taxon>
        <taxon>Actinomycetota</taxon>
        <taxon>Actinomycetes</taxon>
        <taxon>Mycobacteriales</taxon>
        <taxon>Nocardiaceae</taxon>
        <taxon>Prescottella</taxon>
    </lineage>
</organism>
<keyword evidence="1" id="KW-0805">Transcription regulation</keyword>
<protein>
    <submittedName>
        <fullName evidence="4">Uncharacterized protein</fullName>
    </submittedName>
</protein>
<gene>
    <name evidence="4" type="ORF">pVAPB_0780</name>
</gene>
<evidence type="ECO:0000256" key="1">
    <source>
        <dbReference type="ARBA" id="ARBA00023015"/>
    </source>
</evidence>
<dbReference type="Gene3D" id="1.10.10.2690">
    <property type="match status" value="1"/>
</dbReference>
<proteinExistence type="predicted"/>
<geneLocation type="plasmid" evidence="4">
    <name>pVAPB1593</name>
</geneLocation>
<evidence type="ECO:0000313" key="4">
    <source>
        <dbReference type="EMBL" id="CAQ30344.1"/>
    </source>
</evidence>